<dbReference type="CDD" id="cd05691">
    <property type="entry name" value="S1_RPS1_repeat_ec6"/>
    <property type="match status" value="1"/>
</dbReference>
<dbReference type="EMBL" id="OBMM01000007">
    <property type="protein sequence ID" value="SOC29472.1"/>
    <property type="molecule type" value="Genomic_DNA"/>
</dbReference>
<comment type="function">
    <text evidence="6 7">Binds mRNA; thus facilitating recognition of the initiation point. It is needed to translate mRNA with a short Shine-Dalgarno (SD) purine-rich sequence.</text>
</comment>
<feature type="domain" description="S1 motif" evidence="8">
    <location>
        <begin position="458"/>
        <end position="528"/>
    </location>
</feature>
<dbReference type="FunFam" id="2.40.50.140:FF:000018">
    <property type="entry name" value="30S ribosomal protein S1"/>
    <property type="match status" value="1"/>
</dbReference>
<keyword evidence="3 7" id="KW-0694">RNA-binding</keyword>
<evidence type="ECO:0000313" key="9">
    <source>
        <dbReference type="EMBL" id="SOC29472.1"/>
    </source>
</evidence>
<accession>A0A154KTW6</accession>
<evidence type="ECO:0000256" key="6">
    <source>
        <dbReference type="ARBA" id="ARBA00025604"/>
    </source>
</evidence>
<dbReference type="SMART" id="SM00316">
    <property type="entry name" value="S1"/>
    <property type="match status" value="6"/>
</dbReference>
<evidence type="ECO:0000256" key="2">
    <source>
        <dbReference type="ARBA" id="ARBA00022737"/>
    </source>
</evidence>
<dbReference type="Proteomes" id="UP000219068">
    <property type="component" value="Unassembled WGS sequence"/>
</dbReference>
<dbReference type="FunFam" id="2.40.50.140:FF:000011">
    <property type="entry name" value="30S ribosomal protein S1"/>
    <property type="match status" value="1"/>
</dbReference>
<feature type="domain" description="S1 motif" evidence="8">
    <location>
        <begin position="199"/>
        <end position="267"/>
    </location>
</feature>
<evidence type="ECO:0000256" key="4">
    <source>
        <dbReference type="ARBA" id="ARBA00022980"/>
    </source>
</evidence>
<dbReference type="InterPro" id="IPR003029">
    <property type="entry name" value="S1_domain"/>
</dbReference>
<evidence type="ECO:0000256" key="5">
    <source>
        <dbReference type="ARBA" id="ARBA00023274"/>
    </source>
</evidence>
<feature type="domain" description="S1 motif" evidence="8">
    <location>
        <begin position="284"/>
        <end position="354"/>
    </location>
</feature>
<dbReference type="GO" id="GO:0003729">
    <property type="term" value="F:mRNA binding"/>
    <property type="evidence" value="ECO:0007669"/>
    <property type="project" value="TreeGrafter"/>
</dbReference>
<sequence length="567" mass="61921">MTTAEEAQFSTGEDFAALLAESLGSEDEGFIGRVMTGTVVKTTDDDAIVDVGLKSEGRVPLKEFGAGDVNIGDTVDVYVDRYENKDGLIVLSREKARREEAWVELEKQFNEGKRVDGTIFGRVKGGFTVDLSGAVAFLPGSQVDIRPVRDVTPLMNNPQPFQILKMDRSRGNIVVSRRAVLEETRAEQRAELIQNLQEGQVLDGVVKNITDYGAFVDLGGVDGLLHVTDIAWKRINHPSEALQIGQTVKVQVIRFNSETQRISLGMKQLEADPWEGVEAKYPVGSKFEGRVTNITDYGAFVELEAGVEGLVHVSEMSWTKKNIHPGKIVSTSQEVEVMVLDVDAQKRRISLGLKQCTSNPWDAFLAAHPVESEIEGEVKNITEFGLFIGLLGGIDGMAHLSDLSWDRAGEEVIKEYKKGDIVKAKVLDVDVEKERISLGIKQLSGDPFKEAVTGIKRGETVTCEITEVNDGGIEVAVGGTDLKGFIRKAELARDRSDQRPERFAVGEKVDARVTTIDAKTRKVTLSVKALEVADEKKAMADYGSADSGASLGDILGEALRKKQEGAE</sequence>
<evidence type="ECO:0000256" key="7">
    <source>
        <dbReference type="PIRNR" id="PIRNR002111"/>
    </source>
</evidence>
<dbReference type="NCBIfam" id="NF004952">
    <property type="entry name" value="PRK06299.1-2"/>
    <property type="match status" value="1"/>
</dbReference>
<feature type="domain" description="S1 motif" evidence="8">
    <location>
        <begin position="371"/>
        <end position="441"/>
    </location>
</feature>
<dbReference type="InterPro" id="IPR000110">
    <property type="entry name" value="Ribosomal_bS1"/>
</dbReference>
<dbReference type="InterPro" id="IPR035104">
    <property type="entry name" value="Ribosomal_protein_S1-like"/>
</dbReference>
<dbReference type="AlphaFoldDB" id="A0A154KTW6"/>
<keyword evidence="4 7" id="KW-0689">Ribosomal protein</keyword>
<dbReference type="PANTHER" id="PTHR10724:SF7">
    <property type="entry name" value="SMALL RIBOSOMAL SUBUNIT PROTEIN BS1C"/>
    <property type="match status" value="1"/>
</dbReference>
<feature type="domain" description="S1 motif" evidence="8">
    <location>
        <begin position="112"/>
        <end position="178"/>
    </location>
</feature>
<dbReference type="PANTHER" id="PTHR10724">
    <property type="entry name" value="30S RIBOSOMAL PROTEIN S1"/>
    <property type="match status" value="1"/>
</dbReference>
<dbReference type="PRINTS" id="PR00681">
    <property type="entry name" value="RIBOSOMALS1"/>
</dbReference>
<dbReference type="NCBIfam" id="TIGR00717">
    <property type="entry name" value="rpsA"/>
    <property type="match status" value="1"/>
</dbReference>
<dbReference type="CDD" id="cd05687">
    <property type="entry name" value="S1_RPS1_repeat_ec1_hs1"/>
    <property type="match status" value="1"/>
</dbReference>
<gene>
    <name evidence="9" type="ORF">SAMN05428964_107153</name>
</gene>
<dbReference type="InterPro" id="IPR050437">
    <property type="entry name" value="Ribos_protein_bS1-like"/>
</dbReference>
<dbReference type="GO" id="GO:0006412">
    <property type="term" value="P:translation"/>
    <property type="evidence" value="ECO:0007669"/>
    <property type="project" value="InterPro"/>
</dbReference>
<dbReference type="PIRSF" id="PIRSF002111">
    <property type="entry name" value="RpsA"/>
    <property type="match status" value="1"/>
</dbReference>
<evidence type="ECO:0000313" key="10">
    <source>
        <dbReference type="Proteomes" id="UP000219068"/>
    </source>
</evidence>
<evidence type="ECO:0000259" key="8">
    <source>
        <dbReference type="PROSITE" id="PS50126"/>
    </source>
</evidence>
<comment type="similarity">
    <text evidence="1 7">Belongs to the bacterial ribosomal protein bS1 family.</text>
</comment>
<dbReference type="Pfam" id="PF00575">
    <property type="entry name" value="S1"/>
    <property type="match status" value="6"/>
</dbReference>
<dbReference type="InterPro" id="IPR012340">
    <property type="entry name" value="NA-bd_OB-fold"/>
</dbReference>
<evidence type="ECO:0000256" key="1">
    <source>
        <dbReference type="ARBA" id="ARBA00006767"/>
    </source>
</evidence>
<reference evidence="9 10" key="1">
    <citation type="submission" date="2017-08" db="EMBL/GenBank/DDBJ databases">
        <authorList>
            <person name="de Groot N.N."/>
        </authorList>
    </citation>
    <scope>NUCLEOTIDE SEQUENCE [LARGE SCALE GENOMIC DNA]</scope>
    <source>
        <strain evidence="9 10">USBA 78</strain>
    </source>
</reference>
<dbReference type="CDD" id="cd05688">
    <property type="entry name" value="S1_RPS1_repeat_ec3"/>
    <property type="match status" value="1"/>
</dbReference>
<keyword evidence="5 7" id="KW-0687">Ribonucleoprotein</keyword>
<proteinExistence type="inferred from homology"/>
<dbReference type="RefSeq" id="WP_062949759.1">
    <property type="nucleotide sequence ID" value="NZ_JALLPZ010000002.1"/>
</dbReference>
<dbReference type="GO" id="GO:0022627">
    <property type="term" value="C:cytosolic small ribosomal subunit"/>
    <property type="evidence" value="ECO:0007669"/>
    <property type="project" value="TreeGrafter"/>
</dbReference>
<dbReference type="SUPFAM" id="SSF50249">
    <property type="entry name" value="Nucleic acid-binding proteins"/>
    <property type="match status" value="6"/>
</dbReference>
<dbReference type="NCBIfam" id="NF004955">
    <property type="entry name" value="PRK06299.1-5"/>
    <property type="match status" value="1"/>
</dbReference>
<name>A0A154KTW6_9PROT</name>
<dbReference type="Gene3D" id="2.40.50.140">
    <property type="entry name" value="Nucleic acid-binding proteins"/>
    <property type="match status" value="5"/>
</dbReference>
<evidence type="ECO:0000256" key="3">
    <source>
        <dbReference type="ARBA" id="ARBA00022884"/>
    </source>
</evidence>
<feature type="domain" description="S1 motif" evidence="8">
    <location>
        <begin position="32"/>
        <end position="94"/>
    </location>
</feature>
<keyword evidence="2" id="KW-0677">Repeat</keyword>
<dbReference type="GO" id="GO:0003735">
    <property type="term" value="F:structural constituent of ribosome"/>
    <property type="evidence" value="ECO:0007669"/>
    <property type="project" value="InterPro"/>
</dbReference>
<organism evidence="9 10">
    <name type="scientific">Thalassospira xiamenensis</name>
    <dbReference type="NCBI Taxonomy" id="220697"/>
    <lineage>
        <taxon>Bacteria</taxon>
        <taxon>Pseudomonadati</taxon>
        <taxon>Pseudomonadota</taxon>
        <taxon>Alphaproteobacteria</taxon>
        <taxon>Rhodospirillales</taxon>
        <taxon>Thalassospiraceae</taxon>
        <taxon>Thalassospira</taxon>
    </lineage>
</organism>
<dbReference type="PROSITE" id="PS50126">
    <property type="entry name" value="S1"/>
    <property type="match status" value="6"/>
</dbReference>
<protein>
    <recommendedName>
        <fullName evidence="7">30S ribosomal protein S1</fullName>
    </recommendedName>
</protein>
<dbReference type="CDD" id="cd04465">
    <property type="entry name" value="S1_RPS1_repeat_ec2_hs2"/>
    <property type="match status" value="1"/>
</dbReference>